<evidence type="ECO:0000256" key="2">
    <source>
        <dbReference type="ARBA" id="ARBA00005887"/>
    </source>
</evidence>
<feature type="domain" description="Ammonium transporter AmtB-like" evidence="10">
    <location>
        <begin position="46"/>
        <end position="434"/>
    </location>
</feature>
<feature type="transmembrane region" description="Helical" evidence="8">
    <location>
        <begin position="159"/>
        <end position="180"/>
    </location>
</feature>
<keyword evidence="6 8" id="KW-0472">Membrane</keyword>
<dbReference type="RefSeq" id="WP_155311853.1">
    <property type="nucleotide sequence ID" value="NZ_AP021876.1"/>
</dbReference>
<dbReference type="AlphaFoldDB" id="A0A5K7ZVR8"/>
<dbReference type="InterPro" id="IPR002229">
    <property type="entry name" value="RhesusRHD"/>
</dbReference>
<dbReference type="Proteomes" id="UP000425960">
    <property type="component" value="Chromosome"/>
</dbReference>
<proteinExistence type="inferred from homology"/>
<protein>
    <recommendedName>
        <fullName evidence="8">Ammonium transporter</fullName>
    </recommendedName>
</protein>
<feature type="transmembrane region" description="Helical" evidence="8">
    <location>
        <begin position="301"/>
        <end position="320"/>
    </location>
</feature>
<evidence type="ECO:0000256" key="9">
    <source>
        <dbReference type="SAM" id="SignalP"/>
    </source>
</evidence>
<sequence length="468" mass="48797">MKFKAFILLLLVTLISVPVAMASDPEPTVLSNKEAIDLVQTHANYVWTLVAAALVFFMQAGFAMVECGFTRAKNSVNIMMKNLMDFSIGSISFWAIGFGIMFGASATGWFGTTGFFLSDFTPDGDPWVLAFWMFQVVFAATAATIVSGAMAERTKFTGYIIYSIFISGLIYPVFGSWAWGSLFNGSGWLEGFGFIDFAGSTVVHSVGGWAGLAGAIVLGPRLGKYTKDGKIKPILGHNIPLAAVGVFVLWLGWFGFNPGSTTTADTSIAMIFVNTNLAAAAGAILAMVVSWMKFGKPEVGMSLNGALAGLVAITAGCANVSPSSSIIIGAIAGVIVVFSVMFFDKIKIDDPVGAVSVHGVNGAWGTLAAGIFNIGGTSAGIIGVQLLGIAACFLWTFPMAFIMFKIIDKTIGLRVSPEEEIEGLDYSEHGGVGYPDFGVSTGGTSATAGMSSSAMAGYAAAGKPAPQA</sequence>
<dbReference type="PROSITE" id="PS01219">
    <property type="entry name" value="AMMONIUM_TRANSP"/>
    <property type="match status" value="1"/>
</dbReference>
<keyword evidence="7 8" id="KW-0924">Ammonia transport</keyword>
<evidence type="ECO:0000313" key="12">
    <source>
        <dbReference type="Proteomes" id="UP000425960"/>
    </source>
</evidence>
<keyword evidence="4 8" id="KW-0812">Transmembrane</keyword>
<dbReference type="KEGG" id="dov:DSCO28_49030"/>
<feature type="chain" id="PRO_5030132187" description="Ammonium transporter" evidence="9">
    <location>
        <begin position="23"/>
        <end position="468"/>
    </location>
</feature>
<feature type="transmembrane region" description="Helical" evidence="8">
    <location>
        <begin position="355"/>
        <end position="375"/>
    </location>
</feature>
<reference evidence="11 12" key="1">
    <citation type="submission" date="2019-11" db="EMBL/GenBank/DDBJ databases">
        <title>Comparative genomics of hydrocarbon-degrading Desulfosarcina strains.</title>
        <authorList>
            <person name="Watanabe M."/>
            <person name="Kojima H."/>
            <person name="Fukui M."/>
        </authorList>
    </citation>
    <scope>NUCLEOTIDE SEQUENCE [LARGE SCALE GENOMIC DNA]</scope>
    <source>
        <strain evidence="11 12">28bB2T</strain>
    </source>
</reference>
<organism evidence="11 12">
    <name type="scientific">Desulfosarcina ovata subsp. sediminis</name>
    <dbReference type="NCBI Taxonomy" id="885957"/>
    <lineage>
        <taxon>Bacteria</taxon>
        <taxon>Pseudomonadati</taxon>
        <taxon>Thermodesulfobacteriota</taxon>
        <taxon>Desulfobacteria</taxon>
        <taxon>Desulfobacterales</taxon>
        <taxon>Desulfosarcinaceae</taxon>
        <taxon>Desulfosarcina</taxon>
    </lineage>
</organism>
<evidence type="ECO:0000313" key="11">
    <source>
        <dbReference type="EMBL" id="BBO84337.1"/>
    </source>
</evidence>
<dbReference type="Pfam" id="PF00909">
    <property type="entry name" value="Ammonium_transp"/>
    <property type="match status" value="1"/>
</dbReference>
<evidence type="ECO:0000256" key="1">
    <source>
        <dbReference type="ARBA" id="ARBA00004141"/>
    </source>
</evidence>
<dbReference type="NCBIfam" id="TIGR00836">
    <property type="entry name" value="amt"/>
    <property type="match status" value="1"/>
</dbReference>
<dbReference type="InterPro" id="IPR001905">
    <property type="entry name" value="Ammonium_transpt"/>
</dbReference>
<evidence type="ECO:0000256" key="5">
    <source>
        <dbReference type="ARBA" id="ARBA00022989"/>
    </source>
</evidence>
<dbReference type="InterPro" id="IPR024041">
    <property type="entry name" value="NH4_transpt_AmtB-like_dom"/>
</dbReference>
<evidence type="ECO:0000256" key="6">
    <source>
        <dbReference type="ARBA" id="ARBA00023136"/>
    </source>
</evidence>
<dbReference type="PANTHER" id="PTHR11730">
    <property type="entry name" value="AMMONIUM TRANSPORTER"/>
    <property type="match status" value="1"/>
</dbReference>
<feature type="transmembrane region" description="Helical" evidence="8">
    <location>
        <begin position="127"/>
        <end position="147"/>
    </location>
</feature>
<evidence type="ECO:0000256" key="8">
    <source>
        <dbReference type="RuleBase" id="RU362002"/>
    </source>
</evidence>
<dbReference type="EMBL" id="AP021876">
    <property type="protein sequence ID" value="BBO84337.1"/>
    <property type="molecule type" value="Genomic_DNA"/>
</dbReference>
<evidence type="ECO:0000259" key="10">
    <source>
        <dbReference type="Pfam" id="PF00909"/>
    </source>
</evidence>
<dbReference type="GO" id="GO:0005886">
    <property type="term" value="C:plasma membrane"/>
    <property type="evidence" value="ECO:0007669"/>
    <property type="project" value="UniProtKB-SubCell"/>
</dbReference>
<comment type="subcellular location">
    <subcellularLocation>
        <location evidence="8">Cell membrane</location>
        <topology evidence="8">Multi-pass membrane protein</topology>
    </subcellularLocation>
    <subcellularLocation>
        <location evidence="1">Membrane</location>
        <topology evidence="1">Multi-pass membrane protein</topology>
    </subcellularLocation>
</comment>
<feature type="transmembrane region" description="Helical" evidence="8">
    <location>
        <begin position="86"/>
        <end position="107"/>
    </location>
</feature>
<feature type="signal peptide" evidence="9">
    <location>
        <begin position="1"/>
        <end position="22"/>
    </location>
</feature>
<dbReference type="InterPro" id="IPR018047">
    <property type="entry name" value="Ammonium_transpt_CS"/>
</dbReference>
<dbReference type="GO" id="GO:0008519">
    <property type="term" value="F:ammonium channel activity"/>
    <property type="evidence" value="ECO:0007669"/>
    <property type="project" value="InterPro"/>
</dbReference>
<keyword evidence="9" id="KW-0732">Signal</keyword>
<feature type="transmembrane region" description="Helical" evidence="8">
    <location>
        <begin position="326"/>
        <end position="343"/>
    </location>
</feature>
<feature type="transmembrane region" description="Helical" evidence="8">
    <location>
        <begin position="268"/>
        <end position="289"/>
    </location>
</feature>
<keyword evidence="5 8" id="KW-1133">Transmembrane helix</keyword>
<keyword evidence="3 8" id="KW-0813">Transport</keyword>
<feature type="transmembrane region" description="Helical" evidence="8">
    <location>
        <begin position="239"/>
        <end position="256"/>
    </location>
</feature>
<dbReference type="PRINTS" id="PR00342">
    <property type="entry name" value="RHESUSRHD"/>
</dbReference>
<evidence type="ECO:0000256" key="3">
    <source>
        <dbReference type="ARBA" id="ARBA00022448"/>
    </source>
</evidence>
<gene>
    <name evidence="11" type="primary">amt_1</name>
    <name evidence="11" type="ORF">DSCO28_49030</name>
</gene>
<feature type="transmembrane region" description="Helical" evidence="8">
    <location>
        <begin position="192"/>
        <end position="218"/>
    </location>
</feature>
<dbReference type="Gene3D" id="1.10.3430.10">
    <property type="entry name" value="Ammonium transporter AmtB like domains"/>
    <property type="match status" value="1"/>
</dbReference>
<dbReference type="GO" id="GO:0097272">
    <property type="term" value="P:ammonium homeostasis"/>
    <property type="evidence" value="ECO:0007669"/>
    <property type="project" value="TreeGrafter"/>
</dbReference>
<evidence type="ECO:0000256" key="7">
    <source>
        <dbReference type="ARBA" id="ARBA00023177"/>
    </source>
</evidence>
<dbReference type="PANTHER" id="PTHR11730:SF89">
    <property type="entry name" value="AMMONIUM TRANSPORTER SLL0108-RELATED"/>
    <property type="match status" value="1"/>
</dbReference>
<accession>A0A5K7ZVR8</accession>
<evidence type="ECO:0000256" key="4">
    <source>
        <dbReference type="ARBA" id="ARBA00022692"/>
    </source>
</evidence>
<dbReference type="SUPFAM" id="SSF111352">
    <property type="entry name" value="Ammonium transporter"/>
    <property type="match status" value="1"/>
</dbReference>
<feature type="transmembrane region" description="Helical" evidence="8">
    <location>
        <begin position="46"/>
        <end position="65"/>
    </location>
</feature>
<name>A0A5K7ZVR8_9BACT</name>
<dbReference type="InterPro" id="IPR029020">
    <property type="entry name" value="Ammonium/urea_transptr"/>
</dbReference>
<feature type="transmembrane region" description="Helical" evidence="8">
    <location>
        <begin position="381"/>
        <end position="404"/>
    </location>
</feature>
<dbReference type="FunFam" id="1.10.3430.10:FF:000008">
    <property type="entry name" value="Ammonium transporter"/>
    <property type="match status" value="1"/>
</dbReference>
<comment type="similarity">
    <text evidence="2 8">Belongs to the ammonia transporter channel (TC 1.A.11.2) family.</text>
</comment>